<dbReference type="EnsemblMetazoa" id="ASIC005937-RA">
    <property type="protein sequence ID" value="ASIC005937-PA"/>
    <property type="gene ID" value="ASIC005937"/>
</dbReference>
<reference evidence="1 3" key="1">
    <citation type="journal article" date="2014" name="BMC Genomics">
        <title>Genome sequence of Anopheles sinensis provides insight into genetics basis of mosquito competence for malaria parasites.</title>
        <authorList>
            <person name="Zhou D."/>
            <person name="Zhang D."/>
            <person name="Ding G."/>
            <person name="Shi L."/>
            <person name="Hou Q."/>
            <person name="Ye Y."/>
            <person name="Xu Y."/>
            <person name="Zhou H."/>
            <person name="Xiong C."/>
            <person name="Li S."/>
            <person name="Yu J."/>
            <person name="Hong S."/>
            <person name="Yu X."/>
            <person name="Zou P."/>
            <person name="Chen C."/>
            <person name="Chang X."/>
            <person name="Wang W."/>
            <person name="Lv Y."/>
            <person name="Sun Y."/>
            <person name="Ma L."/>
            <person name="Shen B."/>
            <person name="Zhu C."/>
        </authorList>
    </citation>
    <scope>NUCLEOTIDE SEQUENCE [LARGE SCALE GENOMIC DNA]</scope>
</reference>
<dbReference type="Proteomes" id="UP000030765">
    <property type="component" value="Unassembled WGS sequence"/>
</dbReference>
<proteinExistence type="predicted"/>
<keyword evidence="3" id="KW-1185">Reference proteome</keyword>
<evidence type="ECO:0000313" key="2">
    <source>
        <dbReference type="EnsemblMetazoa" id="ASIC005937-PA"/>
    </source>
</evidence>
<dbReference type="AlphaFoldDB" id="A0A084VKN4"/>
<evidence type="ECO:0000313" key="3">
    <source>
        <dbReference type="Proteomes" id="UP000030765"/>
    </source>
</evidence>
<dbReference type="VEuPathDB" id="VectorBase:ASIC005937"/>
<protein>
    <submittedName>
        <fullName evidence="1 2">Leucoanthocyanidin reductase</fullName>
    </submittedName>
</protein>
<dbReference type="EMBL" id="ATLV01014234">
    <property type="status" value="NOT_ANNOTATED_CDS"/>
    <property type="molecule type" value="Genomic_DNA"/>
</dbReference>
<reference evidence="2" key="2">
    <citation type="submission" date="2020-05" db="UniProtKB">
        <authorList>
            <consortium name="EnsemblMetazoa"/>
        </authorList>
    </citation>
    <scope>IDENTIFICATION</scope>
</reference>
<sequence length="91" mass="10458">MTPDRGDDSRPTVCLLGGLRSHSDSSADAAEQWLLQTRYHLKRTAQRPDSTDAEDNRHRKIQQKGIRNALVQSRWTAREIMNYNGVYCRGE</sequence>
<accession>A0A084VKN4</accession>
<evidence type="ECO:0000313" key="1">
    <source>
        <dbReference type="EMBL" id="KFB38528.1"/>
    </source>
</evidence>
<dbReference type="EMBL" id="KE524948">
    <property type="protein sequence ID" value="KFB38528.1"/>
    <property type="molecule type" value="Genomic_DNA"/>
</dbReference>
<gene>
    <name evidence="1" type="ORF">ZHAS_00005937</name>
</gene>
<organism evidence="1">
    <name type="scientific">Anopheles sinensis</name>
    <name type="common">Mosquito</name>
    <dbReference type="NCBI Taxonomy" id="74873"/>
    <lineage>
        <taxon>Eukaryota</taxon>
        <taxon>Metazoa</taxon>
        <taxon>Ecdysozoa</taxon>
        <taxon>Arthropoda</taxon>
        <taxon>Hexapoda</taxon>
        <taxon>Insecta</taxon>
        <taxon>Pterygota</taxon>
        <taxon>Neoptera</taxon>
        <taxon>Endopterygota</taxon>
        <taxon>Diptera</taxon>
        <taxon>Nematocera</taxon>
        <taxon>Culicoidea</taxon>
        <taxon>Culicidae</taxon>
        <taxon>Anophelinae</taxon>
        <taxon>Anopheles</taxon>
    </lineage>
</organism>
<name>A0A084VKN4_ANOSI</name>